<gene>
    <name evidence="2" type="ORF">MKW94_018743</name>
</gene>
<feature type="compositionally biased region" description="Basic residues" evidence="1">
    <location>
        <begin position="1"/>
        <end position="12"/>
    </location>
</feature>
<dbReference type="Proteomes" id="UP001177140">
    <property type="component" value="Unassembled WGS sequence"/>
</dbReference>
<keyword evidence="3" id="KW-1185">Reference proteome</keyword>
<protein>
    <submittedName>
        <fullName evidence="2">Uncharacterized protein</fullName>
    </submittedName>
</protein>
<feature type="region of interest" description="Disordered" evidence="1">
    <location>
        <begin position="1"/>
        <end position="20"/>
    </location>
</feature>
<feature type="region of interest" description="Disordered" evidence="1">
    <location>
        <begin position="175"/>
        <end position="231"/>
    </location>
</feature>
<reference evidence="2" key="1">
    <citation type="submission" date="2022-03" db="EMBL/GenBank/DDBJ databases">
        <title>A functionally conserved STORR gene fusion in Papaver species that diverged 16.8 million years ago.</title>
        <authorList>
            <person name="Catania T."/>
        </authorList>
    </citation>
    <scope>NUCLEOTIDE SEQUENCE</scope>
    <source>
        <strain evidence="2">S-191538</strain>
    </source>
</reference>
<evidence type="ECO:0000313" key="2">
    <source>
        <dbReference type="EMBL" id="MCL7044951.1"/>
    </source>
</evidence>
<feature type="compositionally biased region" description="Acidic residues" evidence="1">
    <location>
        <begin position="175"/>
        <end position="189"/>
    </location>
</feature>
<feature type="region of interest" description="Disordered" evidence="1">
    <location>
        <begin position="116"/>
        <end position="141"/>
    </location>
</feature>
<dbReference type="PANTHER" id="PTHR31903:SF4">
    <property type="entry name" value="OS11G0490300 PROTEIN"/>
    <property type="match status" value="1"/>
</dbReference>
<organism evidence="2 3">
    <name type="scientific">Papaver nudicaule</name>
    <name type="common">Iceland poppy</name>
    <dbReference type="NCBI Taxonomy" id="74823"/>
    <lineage>
        <taxon>Eukaryota</taxon>
        <taxon>Viridiplantae</taxon>
        <taxon>Streptophyta</taxon>
        <taxon>Embryophyta</taxon>
        <taxon>Tracheophyta</taxon>
        <taxon>Spermatophyta</taxon>
        <taxon>Magnoliopsida</taxon>
        <taxon>Ranunculales</taxon>
        <taxon>Papaveraceae</taxon>
        <taxon>Papaveroideae</taxon>
        <taxon>Papaver</taxon>
    </lineage>
</organism>
<name>A0AA41VP86_PAPNU</name>
<sequence length="259" mass="29189">MKNLYHRTKGKGKVYPSSSPNNNKDVLTSLLPATLLVLVSVLSLEDRQVLSYLITMSLEPTNLLSHKNTKKTISDYHKPLFDCGCFDCYTSFWSRWDSSPNRELIHQVVEAFEEHHGDEISSSASKHRAGKKKKDKMSTVQKKQVEKAEFVLPEVEPEKKQPLVTITGDTLVLSEDDDKNEEVTVDEQETVAAEEGAEEQRTVAAEEGAEEQRTVAAEVEEKTEEQVQDGGHKGLARVVLPDLLGRLNCRLWTLWSPRV</sequence>
<feature type="compositionally biased region" description="Basic residues" evidence="1">
    <location>
        <begin position="125"/>
        <end position="135"/>
    </location>
</feature>
<dbReference type="EMBL" id="JAJJMA010263960">
    <property type="protein sequence ID" value="MCL7044951.1"/>
    <property type="molecule type" value="Genomic_DNA"/>
</dbReference>
<dbReference type="PANTHER" id="PTHR31903">
    <property type="entry name" value="F12F1.11-RELATED"/>
    <property type="match status" value="1"/>
</dbReference>
<proteinExistence type="predicted"/>
<dbReference type="AlphaFoldDB" id="A0AA41VP86"/>
<comment type="caution">
    <text evidence="2">The sequence shown here is derived from an EMBL/GenBank/DDBJ whole genome shotgun (WGS) entry which is preliminary data.</text>
</comment>
<evidence type="ECO:0000313" key="3">
    <source>
        <dbReference type="Proteomes" id="UP001177140"/>
    </source>
</evidence>
<accession>A0AA41VP86</accession>
<evidence type="ECO:0000256" key="1">
    <source>
        <dbReference type="SAM" id="MobiDB-lite"/>
    </source>
</evidence>